<organism evidence="12 13">
    <name type="scientific">Legionella beliardensis</name>
    <dbReference type="NCBI Taxonomy" id="91822"/>
    <lineage>
        <taxon>Bacteria</taxon>
        <taxon>Pseudomonadati</taxon>
        <taxon>Pseudomonadota</taxon>
        <taxon>Gammaproteobacteria</taxon>
        <taxon>Legionellales</taxon>
        <taxon>Legionellaceae</taxon>
        <taxon>Legionella</taxon>
    </lineage>
</organism>
<keyword evidence="6 10" id="KW-0378">Hydrolase</keyword>
<gene>
    <name evidence="10 12" type="primary">purH</name>
    <name evidence="12" type="ORF">NCTC13315_00537</name>
</gene>
<evidence type="ECO:0000259" key="11">
    <source>
        <dbReference type="PROSITE" id="PS51855"/>
    </source>
</evidence>
<dbReference type="PANTHER" id="PTHR11692:SF0">
    <property type="entry name" value="BIFUNCTIONAL PURINE BIOSYNTHESIS PROTEIN ATIC"/>
    <property type="match status" value="1"/>
</dbReference>
<dbReference type="Pfam" id="PF02142">
    <property type="entry name" value="MGS"/>
    <property type="match status" value="1"/>
</dbReference>
<dbReference type="UniPathway" id="UPA00074">
    <property type="reaction ID" value="UER00133"/>
</dbReference>
<evidence type="ECO:0000256" key="5">
    <source>
        <dbReference type="ARBA" id="ARBA00022755"/>
    </source>
</evidence>
<dbReference type="Gene3D" id="3.40.140.20">
    <property type="match status" value="2"/>
</dbReference>
<name>A0A378I6C0_9GAMM</name>
<comment type="catalytic activity">
    <reaction evidence="8 10">
        <text>(6R)-10-formyltetrahydrofolate + 5-amino-1-(5-phospho-beta-D-ribosyl)imidazole-4-carboxamide = 5-formamido-1-(5-phospho-D-ribosyl)imidazole-4-carboxamide + (6S)-5,6,7,8-tetrahydrofolate</text>
        <dbReference type="Rhea" id="RHEA:22192"/>
        <dbReference type="ChEBI" id="CHEBI:57453"/>
        <dbReference type="ChEBI" id="CHEBI:58467"/>
        <dbReference type="ChEBI" id="CHEBI:58475"/>
        <dbReference type="ChEBI" id="CHEBI:195366"/>
        <dbReference type="EC" id="2.1.2.3"/>
    </reaction>
</comment>
<evidence type="ECO:0000256" key="10">
    <source>
        <dbReference type="HAMAP-Rule" id="MF_00139"/>
    </source>
</evidence>
<evidence type="ECO:0000256" key="1">
    <source>
        <dbReference type="ARBA" id="ARBA00004844"/>
    </source>
</evidence>
<dbReference type="NCBIfam" id="TIGR00355">
    <property type="entry name" value="purH"/>
    <property type="match status" value="1"/>
</dbReference>
<dbReference type="InterPro" id="IPR036914">
    <property type="entry name" value="MGS-like_dom_sf"/>
</dbReference>
<dbReference type="SUPFAM" id="SSF53927">
    <property type="entry name" value="Cytidine deaminase-like"/>
    <property type="match status" value="1"/>
</dbReference>
<keyword evidence="5 10" id="KW-0658">Purine biosynthesis</keyword>
<dbReference type="SUPFAM" id="SSF52335">
    <property type="entry name" value="Methylglyoxal synthase-like"/>
    <property type="match status" value="1"/>
</dbReference>
<dbReference type="OrthoDB" id="9802065at2"/>
<dbReference type="PROSITE" id="PS51855">
    <property type="entry name" value="MGS"/>
    <property type="match status" value="1"/>
</dbReference>
<dbReference type="InterPro" id="IPR002695">
    <property type="entry name" value="PurH-like"/>
</dbReference>
<dbReference type="GO" id="GO:0006189">
    <property type="term" value="P:'de novo' IMP biosynthetic process"/>
    <property type="evidence" value="ECO:0007669"/>
    <property type="project" value="UniProtKB-UniRule"/>
</dbReference>
<dbReference type="GO" id="GO:0004643">
    <property type="term" value="F:phosphoribosylaminoimidazolecarboxamide formyltransferase activity"/>
    <property type="evidence" value="ECO:0007669"/>
    <property type="project" value="UniProtKB-UniRule"/>
</dbReference>
<evidence type="ECO:0000256" key="9">
    <source>
        <dbReference type="ARBA" id="ARBA00050687"/>
    </source>
</evidence>
<comment type="catalytic activity">
    <reaction evidence="9 10">
        <text>IMP + H2O = 5-formamido-1-(5-phospho-D-ribosyl)imidazole-4-carboxamide</text>
        <dbReference type="Rhea" id="RHEA:18445"/>
        <dbReference type="ChEBI" id="CHEBI:15377"/>
        <dbReference type="ChEBI" id="CHEBI:58053"/>
        <dbReference type="ChEBI" id="CHEBI:58467"/>
        <dbReference type="EC" id="3.5.4.10"/>
    </reaction>
</comment>
<dbReference type="Gene3D" id="3.40.50.1380">
    <property type="entry name" value="Methylglyoxal synthase-like domain"/>
    <property type="match status" value="1"/>
</dbReference>
<dbReference type="InterPro" id="IPR016193">
    <property type="entry name" value="Cytidine_deaminase-like"/>
</dbReference>
<dbReference type="Proteomes" id="UP000254968">
    <property type="component" value="Unassembled WGS sequence"/>
</dbReference>
<dbReference type="PANTHER" id="PTHR11692">
    <property type="entry name" value="BIFUNCTIONAL PURINE BIOSYNTHESIS PROTEIN PURH"/>
    <property type="match status" value="1"/>
</dbReference>
<evidence type="ECO:0000256" key="7">
    <source>
        <dbReference type="ARBA" id="ARBA00023268"/>
    </source>
</evidence>
<keyword evidence="13" id="KW-1185">Reference proteome</keyword>
<dbReference type="Pfam" id="PF01808">
    <property type="entry name" value="AICARFT_IMPCHas"/>
    <property type="match status" value="1"/>
</dbReference>
<dbReference type="FunFam" id="3.40.140.20:FF:000002">
    <property type="entry name" value="Bifunctional purine biosynthesis protein PurH"/>
    <property type="match status" value="1"/>
</dbReference>
<dbReference type="PIRSF" id="PIRSF000414">
    <property type="entry name" value="AICARFT_IMPCHas"/>
    <property type="match status" value="1"/>
</dbReference>
<dbReference type="RefSeq" id="WP_115301792.1">
    <property type="nucleotide sequence ID" value="NZ_CAAAHO010000008.1"/>
</dbReference>
<comment type="pathway">
    <text evidence="2 10">Purine metabolism; IMP biosynthesis via de novo pathway; 5-formamido-1-(5-phospho-D-ribosyl)imidazole-4-carboxamide from 5-amino-1-(5-phospho-D-ribosyl)imidazole-4-carboxamide (10-formyl THF route): step 1/1.</text>
</comment>
<keyword evidence="4 10" id="KW-0808">Transferase</keyword>
<dbReference type="NCBIfam" id="NF002049">
    <property type="entry name" value="PRK00881.1"/>
    <property type="match status" value="1"/>
</dbReference>
<dbReference type="HAMAP" id="MF_00139">
    <property type="entry name" value="PurH"/>
    <property type="match status" value="1"/>
</dbReference>
<reference evidence="12 13" key="1">
    <citation type="submission" date="2018-06" db="EMBL/GenBank/DDBJ databases">
        <authorList>
            <consortium name="Pathogen Informatics"/>
            <person name="Doyle S."/>
        </authorList>
    </citation>
    <scope>NUCLEOTIDE SEQUENCE [LARGE SCALE GENOMIC DNA]</scope>
    <source>
        <strain evidence="12 13">NCTC13315</strain>
    </source>
</reference>
<dbReference type="GO" id="GO:0003937">
    <property type="term" value="F:IMP cyclohydrolase activity"/>
    <property type="evidence" value="ECO:0007669"/>
    <property type="project" value="UniProtKB-UniRule"/>
</dbReference>
<dbReference type="CDD" id="cd01421">
    <property type="entry name" value="IMPCH"/>
    <property type="match status" value="1"/>
</dbReference>
<dbReference type="SMART" id="SM00851">
    <property type="entry name" value="MGS"/>
    <property type="match status" value="1"/>
</dbReference>
<dbReference type="FunFam" id="3.40.140.20:FF:000001">
    <property type="entry name" value="Bifunctional purine biosynthesis protein PurH"/>
    <property type="match status" value="1"/>
</dbReference>
<comment type="domain">
    <text evidence="10">The IMP cyclohydrolase activity resides in the N-terminal region.</text>
</comment>
<comment type="pathway">
    <text evidence="1 10">Purine metabolism; IMP biosynthesis via de novo pathway; IMP from 5-formamido-1-(5-phospho-D-ribosyl)imidazole-4-carboxamide: step 1/1.</text>
</comment>
<keyword evidence="7 10" id="KW-0511">Multifunctional enzyme</keyword>
<evidence type="ECO:0000256" key="2">
    <source>
        <dbReference type="ARBA" id="ARBA00004954"/>
    </source>
</evidence>
<accession>A0A378I6C0</accession>
<evidence type="ECO:0000256" key="6">
    <source>
        <dbReference type="ARBA" id="ARBA00022801"/>
    </source>
</evidence>
<dbReference type="SMART" id="SM00798">
    <property type="entry name" value="AICARFT_IMPCHas"/>
    <property type="match status" value="1"/>
</dbReference>
<evidence type="ECO:0000256" key="4">
    <source>
        <dbReference type="ARBA" id="ARBA00022679"/>
    </source>
</evidence>
<dbReference type="InterPro" id="IPR024051">
    <property type="entry name" value="AICAR_Tfase_dup_dom_sf"/>
</dbReference>
<evidence type="ECO:0000256" key="3">
    <source>
        <dbReference type="ARBA" id="ARBA00007667"/>
    </source>
</evidence>
<dbReference type="AlphaFoldDB" id="A0A378I6C0"/>
<protein>
    <recommendedName>
        <fullName evidence="10">Bifunctional purine biosynthesis protein PurH</fullName>
    </recommendedName>
    <domain>
        <recommendedName>
            <fullName evidence="10">Phosphoribosylaminoimidazolecarboxamide formyltransferase</fullName>
            <ecNumber evidence="10">2.1.2.3</ecNumber>
        </recommendedName>
        <alternativeName>
            <fullName evidence="10">AICAR transformylase</fullName>
        </alternativeName>
    </domain>
    <domain>
        <recommendedName>
            <fullName evidence="10">IMP cyclohydrolase</fullName>
            <ecNumber evidence="10">3.5.4.10</ecNumber>
        </recommendedName>
        <alternativeName>
            <fullName evidence="10">ATIC</fullName>
        </alternativeName>
        <alternativeName>
            <fullName evidence="10">IMP synthase</fullName>
        </alternativeName>
        <alternativeName>
            <fullName evidence="10">Inosinicase</fullName>
        </alternativeName>
    </domain>
</protein>
<feature type="domain" description="MGS-like" evidence="11">
    <location>
        <begin position="1"/>
        <end position="147"/>
    </location>
</feature>
<evidence type="ECO:0000313" key="12">
    <source>
        <dbReference type="EMBL" id="STX28014.1"/>
    </source>
</evidence>
<evidence type="ECO:0000256" key="8">
    <source>
        <dbReference type="ARBA" id="ARBA00050488"/>
    </source>
</evidence>
<comment type="similarity">
    <text evidence="3 10">Belongs to the PurH family.</text>
</comment>
<dbReference type="EC" id="3.5.4.10" evidence="10"/>
<evidence type="ECO:0000313" key="13">
    <source>
        <dbReference type="Proteomes" id="UP000254968"/>
    </source>
</evidence>
<dbReference type="FunFam" id="3.40.50.1380:FF:000001">
    <property type="entry name" value="Bifunctional purine biosynthesis protein PurH"/>
    <property type="match status" value="1"/>
</dbReference>
<dbReference type="GO" id="GO:0005829">
    <property type="term" value="C:cytosol"/>
    <property type="evidence" value="ECO:0007669"/>
    <property type="project" value="TreeGrafter"/>
</dbReference>
<dbReference type="EC" id="2.1.2.3" evidence="10"/>
<dbReference type="EMBL" id="UGNV01000001">
    <property type="protein sequence ID" value="STX28014.1"/>
    <property type="molecule type" value="Genomic_DNA"/>
</dbReference>
<dbReference type="InterPro" id="IPR011607">
    <property type="entry name" value="MGS-like_dom"/>
</dbReference>
<proteinExistence type="inferred from homology"/>
<sequence>MLPFSPKRALLSVSNKNGLIKLATTLYEHSIELVATGNTAALLRQAKLPVTEVSDCTHFPEILDGRVKTLHPAIHAGLLARGKPDQQTLEEHAIKPFDILIVNLYPFEQVISKPDCKFSTAIENIDIGGPAMIRAAAKNYEHVTVIVTPNDYQQLTDYLALKKVPNDWRFNLAKKAFAHTAGYDSAIANYLNALDDKKKPSGFPSVLTCQFNKQYDLRYGENPHQQATFYADRNVAPGSLALAQVIQGKALSYNNLLDADAALDCVRAFSTATSACVIVKHGNPCGIALADNQLHAYQRAYQCDPVSSYGGILAFNQCLEEETAKFLLATQFAEVIIAPTISDAAKKVLINKPNVRVLETGGLLASEQFKLDMRHVDGGFLVQEHDNFPIDINKFTIVTEKNPTEQQKQDLLFAWQAVKYVKSNAIVLAKNLATIGIGAGQTSRVMSTRIALWQAEQAGFSCQGAVMASDAFFPFPDSIELVADAGITAVIQPGGSIRDEQIIAAANAANISMIFTGTRHFKH</sequence>